<dbReference type="Pfam" id="PF00685">
    <property type="entry name" value="Sulfotransfer_1"/>
    <property type="match status" value="1"/>
</dbReference>
<dbReference type="InterPro" id="IPR027417">
    <property type="entry name" value="P-loop_NTPase"/>
</dbReference>
<dbReference type="EMBL" id="CP003379">
    <property type="protein sequence ID" value="AFL87430.1"/>
    <property type="molecule type" value="Genomic_DNA"/>
</dbReference>
<gene>
    <name evidence="4" type="ordered locus">Terro_1110</name>
</gene>
<evidence type="ECO:0000313" key="5">
    <source>
        <dbReference type="Proteomes" id="UP000006056"/>
    </source>
</evidence>
<sequence>MAKQIILVASYPKSGNTWVRLVLQGLMHADRAGDLNALDGAFYGQQRRNLFDELAPAKASDLTAEEIDDFLPSVNTSMTSLMESPAIVKTHELARRNRAGAWMYAPEQVKAVLHVVRHPFDVAVSFAHHMGWTVEQAVVQMGSAFRFSSQDYKLSLPFPEAVGTWSENVLGWTGPDQPYRCITVRYEDLLLDSMSLFRSIAHFAEFVFTETDLQRSVTAASFDKLRSLEESKGFRERPASSPQFFRSGKAFSWEGKLPEDLQRRICKRHAEAMQRFGYLVDGTTTPNG</sequence>
<dbReference type="GO" id="GO:0008146">
    <property type="term" value="F:sulfotransferase activity"/>
    <property type="evidence" value="ECO:0007669"/>
    <property type="project" value="InterPro"/>
</dbReference>
<proteinExistence type="inferred from homology"/>
<feature type="domain" description="Sulfotransferase" evidence="3">
    <location>
        <begin position="6"/>
        <end position="277"/>
    </location>
</feature>
<dbReference type="PANTHER" id="PTHR11783">
    <property type="entry name" value="SULFOTRANSFERASE SULT"/>
    <property type="match status" value="1"/>
</dbReference>
<accession>I3ZDW2</accession>
<dbReference type="RefSeq" id="WP_014784999.1">
    <property type="nucleotide sequence ID" value="NC_018014.1"/>
</dbReference>
<evidence type="ECO:0000256" key="1">
    <source>
        <dbReference type="ARBA" id="ARBA00005771"/>
    </source>
</evidence>
<reference evidence="4 5" key="1">
    <citation type="submission" date="2012-06" db="EMBL/GenBank/DDBJ databases">
        <title>Complete genome of Terriglobus roseus DSM 18391.</title>
        <authorList>
            <consortium name="US DOE Joint Genome Institute (JGI-PGF)"/>
            <person name="Lucas S."/>
            <person name="Copeland A."/>
            <person name="Lapidus A."/>
            <person name="Glavina del Rio T."/>
            <person name="Dalin E."/>
            <person name="Tice H."/>
            <person name="Bruce D."/>
            <person name="Goodwin L."/>
            <person name="Pitluck S."/>
            <person name="Peters L."/>
            <person name="Mikhailova N."/>
            <person name="Munk A.C.C."/>
            <person name="Kyrpides N."/>
            <person name="Mavromatis K."/>
            <person name="Ivanova N."/>
            <person name="Brettin T."/>
            <person name="Detter J.C."/>
            <person name="Han C."/>
            <person name="Larimer F."/>
            <person name="Land M."/>
            <person name="Hauser L."/>
            <person name="Markowitz V."/>
            <person name="Cheng J.-F."/>
            <person name="Hugenholtz P."/>
            <person name="Woyke T."/>
            <person name="Wu D."/>
            <person name="Brambilla E."/>
            <person name="Klenk H.-P."/>
            <person name="Eisen J.A."/>
        </authorList>
    </citation>
    <scope>NUCLEOTIDE SEQUENCE [LARGE SCALE GENOMIC DNA]</scope>
    <source>
        <strain evidence="5">DSM 18391 / NRRL B-41598 / KBS 63</strain>
    </source>
</reference>
<comment type="similarity">
    <text evidence="1">Belongs to the sulfotransferase 1 family.</text>
</comment>
<keyword evidence="2 4" id="KW-0808">Transferase</keyword>
<dbReference type="SUPFAM" id="SSF52540">
    <property type="entry name" value="P-loop containing nucleoside triphosphate hydrolases"/>
    <property type="match status" value="1"/>
</dbReference>
<dbReference type="Gene3D" id="3.40.50.300">
    <property type="entry name" value="P-loop containing nucleotide triphosphate hydrolases"/>
    <property type="match status" value="1"/>
</dbReference>
<evidence type="ECO:0000259" key="3">
    <source>
        <dbReference type="Pfam" id="PF00685"/>
    </source>
</evidence>
<evidence type="ECO:0000313" key="4">
    <source>
        <dbReference type="EMBL" id="AFL87430.1"/>
    </source>
</evidence>
<dbReference type="KEGG" id="trs:Terro_1110"/>
<keyword evidence="5" id="KW-1185">Reference proteome</keyword>
<dbReference type="OrthoDB" id="9804504at2"/>
<organism evidence="4 5">
    <name type="scientific">Terriglobus roseus (strain DSM 18391 / NRRL B-41598 / KBS 63)</name>
    <dbReference type="NCBI Taxonomy" id="926566"/>
    <lineage>
        <taxon>Bacteria</taxon>
        <taxon>Pseudomonadati</taxon>
        <taxon>Acidobacteriota</taxon>
        <taxon>Terriglobia</taxon>
        <taxon>Terriglobales</taxon>
        <taxon>Acidobacteriaceae</taxon>
        <taxon>Terriglobus</taxon>
    </lineage>
</organism>
<evidence type="ECO:0000256" key="2">
    <source>
        <dbReference type="ARBA" id="ARBA00022679"/>
    </source>
</evidence>
<dbReference type="InterPro" id="IPR000863">
    <property type="entry name" value="Sulfotransferase_dom"/>
</dbReference>
<protein>
    <submittedName>
        <fullName evidence="4">Sulfotransferase family protein</fullName>
    </submittedName>
</protein>
<name>I3ZDW2_TERRK</name>
<dbReference type="HOGENOM" id="CLU_027239_4_1_0"/>
<dbReference type="AlphaFoldDB" id="I3ZDW2"/>
<dbReference type="Proteomes" id="UP000006056">
    <property type="component" value="Chromosome"/>
</dbReference>
<dbReference type="eggNOG" id="ENOG502ZB7Q">
    <property type="taxonomic scope" value="Bacteria"/>
</dbReference>
<dbReference type="STRING" id="926566.Terro_1110"/>